<evidence type="ECO:0000313" key="4">
    <source>
        <dbReference type="Proteomes" id="UP000005204"/>
    </source>
</evidence>
<keyword evidence="4" id="KW-1185">Reference proteome</keyword>
<evidence type="ECO:0000259" key="2">
    <source>
        <dbReference type="Pfam" id="PF01425"/>
    </source>
</evidence>
<evidence type="ECO:0000313" key="3">
    <source>
        <dbReference type="EnsemblMetazoa" id="XP_037876774.1"/>
    </source>
</evidence>
<dbReference type="Pfam" id="PF01425">
    <property type="entry name" value="Amidase"/>
    <property type="match status" value="1"/>
</dbReference>
<dbReference type="PANTHER" id="PTHR43372">
    <property type="entry name" value="FATTY-ACID AMIDE HYDROLASE"/>
    <property type="match status" value="1"/>
</dbReference>
<accession>A0A8R2M863</accession>
<dbReference type="GO" id="GO:0012505">
    <property type="term" value="C:endomembrane system"/>
    <property type="evidence" value="ECO:0007669"/>
    <property type="project" value="TreeGrafter"/>
</dbReference>
<dbReference type="GeneID" id="101735829"/>
<reference evidence="3" key="2">
    <citation type="submission" date="2022-06" db="UniProtKB">
        <authorList>
            <consortium name="EnsemblMetazoa"/>
        </authorList>
    </citation>
    <scope>IDENTIFICATION</scope>
    <source>
        <strain evidence="3">p50T (Dazao)</strain>
    </source>
</reference>
<proteinExistence type="predicted"/>
<dbReference type="SUPFAM" id="SSF75304">
    <property type="entry name" value="Amidase signature (AS) enzymes"/>
    <property type="match status" value="1"/>
</dbReference>
<feature type="transmembrane region" description="Helical" evidence="1">
    <location>
        <begin position="16"/>
        <end position="36"/>
    </location>
</feature>
<dbReference type="AlphaFoldDB" id="A0A8R2M863"/>
<protein>
    <recommendedName>
        <fullName evidence="2">Amidase domain-containing protein</fullName>
    </recommendedName>
</protein>
<dbReference type="EnsemblMetazoa" id="XM_038020846.1">
    <property type="protein sequence ID" value="XP_037876774.1"/>
    <property type="gene ID" value="LOC101735829"/>
</dbReference>
<organism evidence="3 4">
    <name type="scientific">Bombyx mori</name>
    <name type="common">Silk moth</name>
    <dbReference type="NCBI Taxonomy" id="7091"/>
    <lineage>
        <taxon>Eukaryota</taxon>
        <taxon>Metazoa</taxon>
        <taxon>Ecdysozoa</taxon>
        <taxon>Arthropoda</taxon>
        <taxon>Hexapoda</taxon>
        <taxon>Insecta</taxon>
        <taxon>Pterygota</taxon>
        <taxon>Neoptera</taxon>
        <taxon>Endopterygota</taxon>
        <taxon>Lepidoptera</taxon>
        <taxon>Glossata</taxon>
        <taxon>Ditrysia</taxon>
        <taxon>Bombycoidea</taxon>
        <taxon>Bombycidae</taxon>
        <taxon>Bombycinae</taxon>
        <taxon>Bombyx</taxon>
    </lineage>
</organism>
<name>A0A8R2M863_BOMMO</name>
<keyword evidence="1" id="KW-1133">Transmembrane helix</keyword>
<evidence type="ECO:0000256" key="1">
    <source>
        <dbReference type="SAM" id="Phobius"/>
    </source>
</evidence>
<dbReference type="Gene3D" id="3.90.1300.10">
    <property type="entry name" value="Amidase signature (AS) domain"/>
    <property type="match status" value="1"/>
</dbReference>
<dbReference type="InterPro" id="IPR052739">
    <property type="entry name" value="FAAH2"/>
</dbReference>
<keyword evidence="1" id="KW-0472">Membrane</keyword>
<sequence length="527" mass="58499">MFEFQSVNMGKKLKIFILYAKLLLDFAIDFFFSLYWDKRKKPIPDLESKHAILKESATALAKKIRNKELKSEDLVRAVVERIKEVNPIINAIAADRYEAALTEAREVDRLVAVGLSEQEWQKKPFLGVPFTTKESQAIKGMPLTMGLWSRRKEVASEDSEAIIRLKNAGAIPIGSSNLPELLVWQETRNLVYGMTNNPHHTGRSPGGSSGAEAALTASYATTISLCSDLGGSTRMPAFYCGMFGHHPTPGSTNLRGVFFRNGDEESMFSLGFIAKHVEDLAPLTKIVAGDKAKGLNLDKDVDIKNIKFYYLESTNDVCVSSVRAELKGAMKRAISKITQELTTADAPQPYHHEGFNHMYVLWKYWMTKEPDNTALLYTNNTTEANGILELIKKVCGLSKHCLFSVVRLIELQFLPAVDSAWAEKLTKEFKDDIFTKLGENGVLLMPSAPHVAPYHYSCLLRPFNFAYFAVVNALKCPATQVPLGKDSQGLPLGIQVLAAPNNDGLCLTVARYLEKEFGGSVMACKSK</sequence>
<feature type="domain" description="Amidase" evidence="2">
    <location>
        <begin position="73"/>
        <end position="507"/>
    </location>
</feature>
<dbReference type="InterPro" id="IPR036928">
    <property type="entry name" value="AS_sf"/>
</dbReference>
<dbReference type="KEGG" id="bmor:101735829"/>
<keyword evidence="1" id="KW-0812">Transmembrane</keyword>
<dbReference type="InterPro" id="IPR023631">
    <property type="entry name" value="Amidase_dom"/>
</dbReference>
<reference evidence="4" key="1">
    <citation type="journal article" date="2008" name="Insect Biochem. Mol. Biol.">
        <title>The genome of a lepidopteran model insect, the silkworm Bombyx mori.</title>
        <authorList>
            <consortium name="International Silkworm Genome Consortium"/>
        </authorList>
    </citation>
    <scope>NUCLEOTIDE SEQUENCE [LARGE SCALE GENOMIC DNA]</scope>
    <source>
        <strain evidence="4">p50T</strain>
    </source>
</reference>
<dbReference type="PANTHER" id="PTHR43372:SF1">
    <property type="entry name" value="LD38433P"/>
    <property type="match status" value="1"/>
</dbReference>
<dbReference type="RefSeq" id="XP_037876774.1">
    <property type="nucleotide sequence ID" value="XM_038020846.2"/>
</dbReference>
<dbReference type="Proteomes" id="UP000005204">
    <property type="component" value="Unassembled WGS sequence"/>
</dbReference>